<organism evidence="1 2">
    <name type="scientific">Haematococcus lacustris</name>
    <name type="common">Green alga</name>
    <name type="synonym">Haematococcus pluvialis</name>
    <dbReference type="NCBI Taxonomy" id="44745"/>
    <lineage>
        <taxon>Eukaryota</taxon>
        <taxon>Viridiplantae</taxon>
        <taxon>Chlorophyta</taxon>
        <taxon>core chlorophytes</taxon>
        <taxon>Chlorophyceae</taxon>
        <taxon>CS clade</taxon>
        <taxon>Chlamydomonadales</taxon>
        <taxon>Haematococcaceae</taxon>
        <taxon>Haematococcus</taxon>
    </lineage>
</organism>
<sequence>MVLVTVMMMVPGAGSSDSC</sequence>
<dbReference type="AlphaFoldDB" id="A0A699Z3F8"/>
<protein>
    <submittedName>
        <fullName evidence="1">Uncharacterized protein</fullName>
    </submittedName>
</protein>
<comment type="caution">
    <text evidence="1">The sequence shown here is derived from an EMBL/GenBank/DDBJ whole genome shotgun (WGS) entry which is preliminary data.</text>
</comment>
<accession>A0A699Z3F8</accession>
<dbReference type="Proteomes" id="UP000485058">
    <property type="component" value="Unassembled WGS sequence"/>
</dbReference>
<evidence type="ECO:0000313" key="2">
    <source>
        <dbReference type="Proteomes" id="UP000485058"/>
    </source>
</evidence>
<proteinExistence type="predicted"/>
<keyword evidence="2" id="KW-1185">Reference proteome</keyword>
<gene>
    <name evidence="1" type="ORF">HaLaN_05175</name>
</gene>
<name>A0A699Z3F8_HAELA</name>
<dbReference type="EMBL" id="BLLF01000276">
    <property type="protein sequence ID" value="GFH09942.1"/>
    <property type="molecule type" value="Genomic_DNA"/>
</dbReference>
<evidence type="ECO:0000313" key="1">
    <source>
        <dbReference type="EMBL" id="GFH09942.1"/>
    </source>
</evidence>
<reference evidence="1 2" key="1">
    <citation type="submission" date="2020-02" db="EMBL/GenBank/DDBJ databases">
        <title>Draft genome sequence of Haematococcus lacustris strain NIES-144.</title>
        <authorList>
            <person name="Morimoto D."/>
            <person name="Nakagawa S."/>
            <person name="Yoshida T."/>
            <person name="Sawayama S."/>
        </authorList>
    </citation>
    <scope>NUCLEOTIDE SEQUENCE [LARGE SCALE GENOMIC DNA]</scope>
    <source>
        <strain evidence="1 2">NIES-144</strain>
    </source>
</reference>